<evidence type="ECO:0000256" key="3">
    <source>
        <dbReference type="SAM" id="SignalP"/>
    </source>
</evidence>
<proteinExistence type="predicted"/>
<keyword evidence="1" id="KW-0175">Coiled coil</keyword>
<keyword evidence="5" id="KW-1185">Reference proteome</keyword>
<evidence type="ECO:0000313" key="5">
    <source>
        <dbReference type="Proteomes" id="UP000009027"/>
    </source>
</evidence>
<dbReference type="Proteomes" id="UP000009027">
    <property type="component" value="Unassembled WGS sequence"/>
</dbReference>
<feature type="region of interest" description="Disordered" evidence="2">
    <location>
        <begin position="231"/>
        <end position="258"/>
    </location>
</feature>
<keyword evidence="3" id="KW-0732">Signal</keyword>
<feature type="signal peptide" evidence="3">
    <location>
        <begin position="1"/>
        <end position="23"/>
    </location>
</feature>
<protein>
    <submittedName>
        <fullName evidence="4">Uncharacterized protein</fullName>
    </submittedName>
</protein>
<dbReference type="AlphaFoldDB" id="F9WMN6"/>
<name>F9WMN6_TRYVY</name>
<evidence type="ECO:0000256" key="2">
    <source>
        <dbReference type="SAM" id="MobiDB-lite"/>
    </source>
</evidence>
<feature type="compositionally biased region" description="Basic and acidic residues" evidence="2">
    <location>
        <begin position="372"/>
        <end position="398"/>
    </location>
</feature>
<feature type="compositionally biased region" description="Acidic residues" evidence="2">
    <location>
        <begin position="248"/>
        <end position="258"/>
    </location>
</feature>
<evidence type="ECO:0000313" key="4">
    <source>
        <dbReference type="EMBL" id="CCD18795.1"/>
    </source>
</evidence>
<dbReference type="EMBL" id="CAEX01001891">
    <property type="protein sequence ID" value="CCD18795.1"/>
    <property type="molecule type" value="Genomic_DNA"/>
</dbReference>
<reference evidence="4 5" key="1">
    <citation type="journal article" date="2012" name="Proc. Natl. Acad. Sci. U.S.A.">
        <title>Antigenic diversity is generated by distinct evolutionary mechanisms in African trypanosome species.</title>
        <authorList>
            <person name="Jackson A.P."/>
            <person name="Berry A."/>
            <person name="Aslett M."/>
            <person name="Allison H.C."/>
            <person name="Burton P."/>
            <person name="Vavrova-Anderson J."/>
            <person name="Brown R."/>
            <person name="Browne H."/>
            <person name="Corton N."/>
            <person name="Hauser H."/>
            <person name="Gamble J."/>
            <person name="Gilderthorp R."/>
            <person name="Marcello L."/>
            <person name="McQuillan J."/>
            <person name="Otto T.D."/>
            <person name="Quail M.A."/>
            <person name="Sanders M.J."/>
            <person name="van Tonder A."/>
            <person name="Ginger M.L."/>
            <person name="Field M.C."/>
            <person name="Barry J.D."/>
            <person name="Hertz-Fowler C."/>
            <person name="Berriman M."/>
        </authorList>
    </citation>
    <scope>NUCLEOTIDE SEQUENCE</scope>
    <source>
        <strain evidence="4 5">Y486</strain>
    </source>
</reference>
<accession>F9WMN6</accession>
<dbReference type="VEuPathDB" id="TriTrypDB:TvY486_0014960"/>
<sequence>MEARGFARWLVAALVFWSAGTQGTAPNSLGDNAATSICTFAGTVAKGRALALGLGEVADAQAAHARGALATLESALEAGKALGLGEEHAEMQALTHRARAAQAALERLEAARAGLTKAAAVLSKAYTHVEDYMTTAGSIWTTNAGSGSSCLKATGDLNGSGSDVGHEAVDAHLKAVCDAVFGAEPAALKRTLLTATAGKRDNSTTHDIDTLLDSVKTLKVKERLCLAWTSGTSQGPCSAGERTGRDSEGDEDNNLFDAESDGSQCPLLTVFGGGRQGMALKGTGKLQLFGVLEGTKDSSKVALSINKEATLQVGDTGATLHSAGVALDLAAVELSNNESGACGAQGVACFISQQETRQLVATLVRARQQQSTRDRGTIARQQSQDRRGADAGDTEEQRTTSSEGGEAATNGEQNALEGAAPGTQRQAENTAHDGSWVHSVALAVWTLHATARSAHTCLS</sequence>
<feature type="chain" id="PRO_5003390588" evidence="3">
    <location>
        <begin position="24"/>
        <end position="459"/>
    </location>
</feature>
<gene>
    <name evidence="4" type="ORF">TvY486_0014960</name>
</gene>
<evidence type="ECO:0000256" key="1">
    <source>
        <dbReference type="SAM" id="Coils"/>
    </source>
</evidence>
<feature type="region of interest" description="Disordered" evidence="2">
    <location>
        <begin position="366"/>
        <end position="411"/>
    </location>
</feature>
<feature type="coiled-coil region" evidence="1">
    <location>
        <begin position="91"/>
        <end position="125"/>
    </location>
</feature>
<organism evidence="4 5">
    <name type="scientific">Trypanosoma vivax (strain Y486)</name>
    <dbReference type="NCBI Taxonomy" id="1055687"/>
    <lineage>
        <taxon>Eukaryota</taxon>
        <taxon>Discoba</taxon>
        <taxon>Euglenozoa</taxon>
        <taxon>Kinetoplastea</taxon>
        <taxon>Metakinetoplastina</taxon>
        <taxon>Trypanosomatida</taxon>
        <taxon>Trypanosomatidae</taxon>
        <taxon>Trypanosoma</taxon>
        <taxon>Duttonella</taxon>
    </lineage>
</organism>